<dbReference type="GO" id="GO:1990573">
    <property type="term" value="P:potassium ion import across plasma membrane"/>
    <property type="evidence" value="ECO:0007669"/>
    <property type="project" value="TreeGrafter"/>
</dbReference>
<dbReference type="PANTHER" id="PTHR43294:SF20">
    <property type="entry name" value="P-TYPE ATPASE"/>
    <property type="match status" value="1"/>
</dbReference>
<dbReference type="PRINTS" id="PR00119">
    <property type="entry name" value="CATATPASE"/>
</dbReference>
<name>A0A2U2HGD3_9BURK</name>
<dbReference type="GO" id="GO:0006883">
    <property type="term" value="P:intracellular sodium ion homeostasis"/>
    <property type="evidence" value="ECO:0007669"/>
    <property type="project" value="TreeGrafter"/>
</dbReference>
<evidence type="ECO:0000259" key="10">
    <source>
        <dbReference type="SMART" id="SM00831"/>
    </source>
</evidence>
<dbReference type="Pfam" id="PF00689">
    <property type="entry name" value="Cation_ATPase_C"/>
    <property type="match status" value="1"/>
</dbReference>
<dbReference type="GO" id="GO:0005391">
    <property type="term" value="F:P-type sodium:potassium-exchanging transporter activity"/>
    <property type="evidence" value="ECO:0007669"/>
    <property type="project" value="TreeGrafter"/>
</dbReference>
<dbReference type="InterPro" id="IPR036412">
    <property type="entry name" value="HAD-like_sf"/>
</dbReference>
<evidence type="ECO:0000256" key="1">
    <source>
        <dbReference type="ARBA" id="ARBA00004141"/>
    </source>
</evidence>
<accession>A0A2U2HGD3</accession>
<dbReference type="InterPro" id="IPR001757">
    <property type="entry name" value="P_typ_ATPase"/>
</dbReference>
<dbReference type="Gene3D" id="1.20.1110.10">
    <property type="entry name" value="Calcium-transporting ATPase, transmembrane domain"/>
    <property type="match status" value="2"/>
</dbReference>
<reference evidence="11 12" key="1">
    <citation type="submission" date="2018-04" db="EMBL/GenBank/DDBJ databases">
        <title>Massilia violaceinigra sp. nov., a novel purple-pigmented bacterium isolated from Tianshan glacier, Xinjiang, China.</title>
        <authorList>
            <person name="Wang H."/>
        </authorList>
    </citation>
    <scope>NUCLEOTIDE SEQUENCE [LARGE SCALE GENOMIC DNA]</scope>
    <source>
        <strain evidence="11 12">B448-2</strain>
    </source>
</reference>
<feature type="transmembrane region" description="Helical" evidence="9">
    <location>
        <begin position="708"/>
        <end position="732"/>
    </location>
</feature>
<comment type="caution">
    <text evidence="11">The sequence shown here is derived from an EMBL/GenBank/DDBJ whole genome shotgun (WGS) entry which is preliminary data.</text>
</comment>
<evidence type="ECO:0000256" key="2">
    <source>
        <dbReference type="ARBA" id="ARBA00005675"/>
    </source>
</evidence>
<dbReference type="SFLD" id="SFLDS00003">
    <property type="entry name" value="Haloacid_Dehalogenase"/>
    <property type="match status" value="1"/>
</dbReference>
<dbReference type="InterPro" id="IPR006068">
    <property type="entry name" value="ATPase_P-typ_cation-transptr_C"/>
</dbReference>
<feature type="transmembrane region" description="Helical" evidence="9">
    <location>
        <begin position="232"/>
        <end position="249"/>
    </location>
</feature>
<feature type="transmembrane region" description="Helical" evidence="9">
    <location>
        <begin position="639"/>
        <end position="659"/>
    </location>
</feature>
<dbReference type="GO" id="GO:0036376">
    <property type="term" value="P:sodium ion export across plasma membrane"/>
    <property type="evidence" value="ECO:0007669"/>
    <property type="project" value="TreeGrafter"/>
</dbReference>
<dbReference type="GO" id="GO:0030007">
    <property type="term" value="P:intracellular potassium ion homeostasis"/>
    <property type="evidence" value="ECO:0007669"/>
    <property type="project" value="TreeGrafter"/>
</dbReference>
<dbReference type="RefSeq" id="WP_106759141.1">
    <property type="nucleotide sequence ID" value="NZ_PXWF02000273.1"/>
</dbReference>
<dbReference type="InterPro" id="IPR023298">
    <property type="entry name" value="ATPase_P-typ_TM_dom_sf"/>
</dbReference>
<gene>
    <name evidence="11" type="ORF">C7C56_020075</name>
</gene>
<keyword evidence="6" id="KW-1278">Translocase</keyword>
<protein>
    <submittedName>
        <fullName evidence="11">Cation-translocating P-type ATPase</fullName>
    </submittedName>
</protein>
<feature type="transmembrane region" description="Helical" evidence="9">
    <location>
        <begin position="255"/>
        <end position="283"/>
    </location>
</feature>
<dbReference type="Pfam" id="PF00702">
    <property type="entry name" value="Hydrolase"/>
    <property type="match status" value="1"/>
</dbReference>
<keyword evidence="12" id="KW-1185">Reference proteome</keyword>
<proteinExistence type="inferred from homology"/>
<organism evidence="11 12">
    <name type="scientific">Massilia glaciei</name>
    <dbReference type="NCBI Taxonomy" id="1524097"/>
    <lineage>
        <taxon>Bacteria</taxon>
        <taxon>Pseudomonadati</taxon>
        <taxon>Pseudomonadota</taxon>
        <taxon>Betaproteobacteria</taxon>
        <taxon>Burkholderiales</taxon>
        <taxon>Oxalobacteraceae</taxon>
        <taxon>Telluria group</taxon>
        <taxon>Massilia</taxon>
    </lineage>
</organism>
<dbReference type="InterPro" id="IPR004014">
    <property type="entry name" value="ATPase_P-typ_cation-transptr_N"/>
</dbReference>
<dbReference type="GO" id="GO:0016887">
    <property type="term" value="F:ATP hydrolysis activity"/>
    <property type="evidence" value="ECO:0007669"/>
    <property type="project" value="InterPro"/>
</dbReference>
<dbReference type="GO" id="GO:0005886">
    <property type="term" value="C:plasma membrane"/>
    <property type="evidence" value="ECO:0007669"/>
    <property type="project" value="TreeGrafter"/>
</dbReference>
<dbReference type="SFLD" id="SFLDF00027">
    <property type="entry name" value="p-type_atpase"/>
    <property type="match status" value="1"/>
</dbReference>
<dbReference type="SUPFAM" id="SSF81660">
    <property type="entry name" value="Metal cation-transporting ATPase, ATP-binding domain N"/>
    <property type="match status" value="1"/>
</dbReference>
<dbReference type="Proteomes" id="UP000241421">
    <property type="component" value="Unassembled WGS sequence"/>
</dbReference>
<dbReference type="InterPro" id="IPR008250">
    <property type="entry name" value="ATPase_P-typ_transduc_dom_A_sf"/>
</dbReference>
<comment type="subcellular location">
    <subcellularLocation>
        <location evidence="1">Membrane</location>
        <topology evidence="1">Multi-pass membrane protein</topology>
    </subcellularLocation>
</comment>
<keyword evidence="7 9" id="KW-1133">Transmembrane helix</keyword>
<dbReference type="GO" id="GO:1902600">
    <property type="term" value="P:proton transmembrane transport"/>
    <property type="evidence" value="ECO:0007669"/>
    <property type="project" value="TreeGrafter"/>
</dbReference>
<dbReference type="InterPro" id="IPR023214">
    <property type="entry name" value="HAD_sf"/>
</dbReference>
<feature type="transmembrane region" description="Helical" evidence="9">
    <location>
        <begin position="665"/>
        <end position="687"/>
    </location>
</feature>
<keyword evidence="3 9" id="KW-0812">Transmembrane</keyword>
<dbReference type="EMBL" id="PXWF02000273">
    <property type="protein sequence ID" value="PWF43989.1"/>
    <property type="molecule type" value="Genomic_DNA"/>
</dbReference>
<evidence type="ECO:0000256" key="6">
    <source>
        <dbReference type="ARBA" id="ARBA00022967"/>
    </source>
</evidence>
<feature type="transmembrane region" description="Helical" evidence="9">
    <location>
        <begin position="782"/>
        <end position="801"/>
    </location>
</feature>
<dbReference type="InterPro" id="IPR023299">
    <property type="entry name" value="ATPase_P-typ_cyto_dom_N"/>
</dbReference>
<dbReference type="PANTHER" id="PTHR43294">
    <property type="entry name" value="SODIUM/POTASSIUM-TRANSPORTING ATPASE SUBUNIT ALPHA"/>
    <property type="match status" value="1"/>
</dbReference>
<dbReference type="SUPFAM" id="SSF81653">
    <property type="entry name" value="Calcium ATPase, transduction domain A"/>
    <property type="match status" value="1"/>
</dbReference>
<evidence type="ECO:0000256" key="9">
    <source>
        <dbReference type="SAM" id="Phobius"/>
    </source>
</evidence>
<evidence type="ECO:0000256" key="8">
    <source>
        <dbReference type="ARBA" id="ARBA00023136"/>
    </source>
</evidence>
<dbReference type="Pfam" id="PF00690">
    <property type="entry name" value="Cation_ATPase_N"/>
    <property type="match status" value="1"/>
</dbReference>
<sequence>MRDDEADHGLSTVAARRQLARDGYNELPSPPKRTTLRIVSEVVREPMFLLLMAAGAIYLAIGDRADALLLLGFVMIAMATTIVPARKTERVLDALRELSSPRVLVVRDGERVRIAGRELVKGDLLVLEEGDRIGADGVLIECHELLVDESLLTGESLAVSKRVIEAPPAPDRAIANDGCVVAGAMVVQGGGLARVTATGERTRMGRIGRSLHQITQEKSALQREIGALVKRFAFIGAAVSSLVFVLYGWTRGDWLNALLAGITLAMSVLPEEFVVILTVYMALGAWSMSKQHVLTRHLPVIEALGSATVLCVDKTGTLTQNRMAVAAAVVGAGHFALGERRPAPEAVRKLLDYAVLASETPPFDLMEKALHRCQAALFPDAPAGAARALVHDYPLTTALMAMTHVWQCADAGGYLVASKGAPESIIRLCRLEQGEAAALLAQVRELAAQGLRVLAVAQAAHAGPPWPADPLGFDFSWLGLVGLADPLRAPVPEAVAQCHRAGIRVAMITGDFPATAQAIARQAGLPSEPVMTGAQLAMLGYAQLGVAVEHVHVFARTPPEQKLRLVNSFKARGEIVAMTGDGVNDAPALKAAHIGIAMGGRGTDVAREAASLVLLDDDFASIVLAVRLGRRIYDNLRKALTYVVAVHVPIAGMTLLPLLAGTPLVLAPIHIVFLEMVINPACSLVFVAEAPEDDIMRRPPRRVDERLFGRQSVAFALLQGLGLLAAVAAVILTGQREGWPEDRARAIAFACIVAGNLACIVVNRSPSRNVFALLRIPNPAQWWVLGSTGAALAAILAIPELRRAFDFAPISALDTAYPLLVGASLIAWSETLKHWLGRSGTAGVAD</sequence>
<comment type="similarity">
    <text evidence="2">Belongs to the cation transport ATPase (P-type) (TC 3.A.3) family. Type IIA subfamily.</text>
</comment>
<dbReference type="OrthoDB" id="9814270at2"/>
<feature type="domain" description="Cation-transporting P-type ATPase N-terminal" evidence="10">
    <location>
        <begin position="1"/>
        <end position="63"/>
    </location>
</feature>
<keyword evidence="8 9" id="KW-0472">Membrane</keyword>
<dbReference type="AlphaFoldDB" id="A0A2U2HGD3"/>
<evidence type="ECO:0000256" key="5">
    <source>
        <dbReference type="ARBA" id="ARBA00022840"/>
    </source>
</evidence>
<dbReference type="Gene3D" id="3.40.50.1000">
    <property type="entry name" value="HAD superfamily/HAD-like"/>
    <property type="match status" value="2"/>
</dbReference>
<dbReference type="SMART" id="SM00831">
    <property type="entry name" value="Cation_ATPase_N"/>
    <property type="match status" value="1"/>
</dbReference>
<dbReference type="SUPFAM" id="SSF81665">
    <property type="entry name" value="Calcium ATPase, transmembrane domain M"/>
    <property type="match status" value="1"/>
</dbReference>
<dbReference type="Gene3D" id="2.70.150.10">
    <property type="entry name" value="Calcium-transporting ATPase, cytoplasmic transduction domain A"/>
    <property type="match status" value="1"/>
</dbReference>
<dbReference type="InterPro" id="IPR018303">
    <property type="entry name" value="ATPase_P-typ_P_site"/>
</dbReference>
<dbReference type="SUPFAM" id="SSF56784">
    <property type="entry name" value="HAD-like"/>
    <property type="match status" value="1"/>
</dbReference>
<dbReference type="InterPro" id="IPR059000">
    <property type="entry name" value="ATPase_P-type_domA"/>
</dbReference>
<dbReference type="PRINTS" id="PR00120">
    <property type="entry name" value="HATPASE"/>
</dbReference>
<feature type="transmembrane region" description="Helical" evidence="9">
    <location>
        <begin position="744"/>
        <end position="762"/>
    </location>
</feature>
<evidence type="ECO:0000256" key="3">
    <source>
        <dbReference type="ARBA" id="ARBA00022692"/>
    </source>
</evidence>
<dbReference type="Gene3D" id="3.40.1110.10">
    <property type="entry name" value="Calcium-transporting ATPase, cytoplasmic domain N"/>
    <property type="match status" value="2"/>
</dbReference>
<evidence type="ECO:0000313" key="12">
    <source>
        <dbReference type="Proteomes" id="UP000241421"/>
    </source>
</evidence>
<feature type="transmembrane region" description="Helical" evidence="9">
    <location>
        <begin position="42"/>
        <end position="61"/>
    </location>
</feature>
<dbReference type="Pfam" id="PF00122">
    <property type="entry name" value="E1-E2_ATPase"/>
    <property type="match status" value="1"/>
</dbReference>
<keyword evidence="4" id="KW-0547">Nucleotide-binding</keyword>
<evidence type="ECO:0000313" key="11">
    <source>
        <dbReference type="EMBL" id="PWF43989.1"/>
    </source>
</evidence>
<dbReference type="SFLD" id="SFLDG00002">
    <property type="entry name" value="C1.7:_P-type_atpase_like"/>
    <property type="match status" value="1"/>
</dbReference>
<keyword evidence="5" id="KW-0067">ATP-binding</keyword>
<dbReference type="InterPro" id="IPR044492">
    <property type="entry name" value="P_typ_ATPase_HD_dom"/>
</dbReference>
<dbReference type="NCBIfam" id="TIGR01494">
    <property type="entry name" value="ATPase_P-type"/>
    <property type="match status" value="2"/>
</dbReference>
<dbReference type="InterPro" id="IPR050510">
    <property type="entry name" value="Cation_transp_ATPase_P-type"/>
</dbReference>
<evidence type="ECO:0000256" key="4">
    <source>
        <dbReference type="ARBA" id="ARBA00022741"/>
    </source>
</evidence>
<feature type="transmembrane region" description="Helical" evidence="9">
    <location>
        <begin position="67"/>
        <end position="85"/>
    </location>
</feature>
<dbReference type="GO" id="GO:0005524">
    <property type="term" value="F:ATP binding"/>
    <property type="evidence" value="ECO:0007669"/>
    <property type="project" value="UniProtKB-KW"/>
</dbReference>
<dbReference type="PROSITE" id="PS00154">
    <property type="entry name" value="ATPASE_E1_E2"/>
    <property type="match status" value="1"/>
</dbReference>
<evidence type="ECO:0000256" key="7">
    <source>
        <dbReference type="ARBA" id="ARBA00022989"/>
    </source>
</evidence>